<gene>
    <name evidence="5" type="ORF">BDY21DRAFT_385405</name>
</gene>
<dbReference type="PANTHER" id="PTHR13878">
    <property type="entry name" value="GULONOLACTONE OXIDASE"/>
    <property type="match status" value="1"/>
</dbReference>
<keyword evidence="3" id="KW-0732">Signal</keyword>
<dbReference type="InterPro" id="IPR016166">
    <property type="entry name" value="FAD-bd_PCMH"/>
</dbReference>
<dbReference type="InterPro" id="IPR016169">
    <property type="entry name" value="FAD-bd_PCMH_sub2"/>
</dbReference>
<keyword evidence="6" id="KW-1185">Reference proteome</keyword>
<organism evidence="5 6">
    <name type="scientific">Lineolata rhizophorae</name>
    <dbReference type="NCBI Taxonomy" id="578093"/>
    <lineage>
        <taxon>Eukaryota</taxon>
        <taxon>Fungi</taxon>
        <taxon>Dikarya</taxon>
        <taxon>Ascomycota</taxon>
        <taxon>Pezizomycotina</taxon>
        <taxon>Dothideomycetes</taxon>
        <taxon>Dothideomycetes incertae sedis</taxon>
        <taxon>Lineolatales</taxon>
        <taxon>Lineolataceae</taxon>
        <taxon>Lineolata</taxon>
    </lineage>
</organism>
<name>A0A6A6P3M3_9PEZI</name>
<dbReference type="EMBL" id="MU001678">
    <property type="protein sequence ID" value="KAF2458352.1"/>
    <property type="molecule type" value="Genomic_DNA"/>
</dbReference>
<sequence length="566" mass="61836">MGLYAVLFVSLLSLLLGFVHNTTSTSSCRCFPGDLCWPTPEDWDAFNSTLGGKLVATIPIASVCHYDNFEAYDEEACAALRDIWFFPETHIVWPSSIMAPFFTNNSCNPFLPANVSCTLGNYVSYSVNASDAEDYQKTMHFTRRHNIRLVVKNTGHDYNGKSTGAGAVSIWTHNMKDIEMQTYSSSYYNGKAVKMGAGVEVHELYEFADAHDVIAVGGNCPSVGVVGGYTQGGGHGPLASKFGLGSDQVLEWEVVTAAGNILTASPNEHADLYWALCGGGGGTYAAVVSLTAKVHPALTVSAANMSFPNTGDNADQFWEVVGTFHASLPDMVDAGVSVIWLTTPDGFTLMPATAPDLTKAEIDDLMAPTLDKLEEYEIQYTYFSDEFPTYLDSYHAVNTPWNVSDHQLGGRFIPRTLIDDNNESFLATVRNMVDGGALFSGVAFNVTDAVPSPDTVAAHPLWRESIMHAVVGTGYSYTDEQINIEEQLTITNELLPQLEALTPGGGAYLNEGDWRQPNFKEVFYGSHYDSLNAIKARYDPEDRFYALTGVGSDRWAQREDGRLCRV</sequence>
<dbReference type="Proteomes" id="UP000799766">
    <property type="component" value="Unassembled WGS sequence"/>
</dbReference>
<feature type="chain" id="PRO_5025583978" evidence="3">
    <location>
        <begin position="22"/>
        <end position="566"/>
    </location>
</feature>
<dbReference type="OrthoDB" id="9983560at2759"/>
<accession>A0A6A6P3M3</accession>
<feature type="domain" description="FAD-binding PCMH-type" evidence="4">
    <location>
        <begin position="119"/>
        <end position="297"/>
    </location>
</feature>
<evidence type="ECO:0000256" key="1">
    <source>
        <dbReference type="ARBA" id="ARBA00005466"/>
    </source>
</evidence>
<dbReference type="AlphaFoldDB" id="A0A6A6P3M3"/>
<reference evidence="5" key="1">
    <citation type="journal article" date="2020" name="Stud. Mycol.">
        <title>101 Dothideomycetes genomes: a test case for predicting lifestyles and emergence of pathogens.</title>
        <authorList>
            <person name="Haridas S."/>
            <person name="Albert R."/>
            <person name="Binder M."/>
            <person name="Bloem J."/>
            <person name="Labutti K."/>
            <person name="Salamov A."/>
            <person name="Andreopoulos B."/>
            <person name="Baker S."/>
            <person name="Barry K."/>
            <person name="Bills G."/>
            <person name="Bluhm B."/>
            <person name="Cannon C."/>
            <person name="Castanera R."/>
            <person name="Culley D."/>
            <person name="Daum C."/>
            <person name="Ezra D."/>
            <person name="Gonzalez J."/>
            <person name="Henrissat B."/>
            <person name="Kuo A."/>
            <person name="Liang C."/>
            <person name="Lipzen A."/>
            <person name="Lutzoni F."/>
            <person name="Magnuson J."/>
            <person name="Mondo S."/>
            <person name="Nolan M."/>
            <person name="Ohm R."/>
            <person name="Pangilinan J."/>
            <person name="Park H.-J."/>
            <person name="Ramirez L."/>
            <person name="Alfaro M."/>
            <person name="Sun H."/>
            <person name="Tritt A."/>
            <person name="Yoshinaga Y."/>
            <person name="Zwiers L.-H."/>
            <person name="Turgeon B."/>
            <person name="Goodwin S."/>
            <person name="Spatafora J."/>
            <person name="Crous P."/>
            <person name="Grigoriev I."/>
        </authorList>
    </citation>
    <scope>NUCLEOTIDE SEQUENCE</scope>
    <source>
        <strain evidence="5">ATCC 16933</strain>
    </source>
</reference>
<evidence type="ECO:0000313" key="6">
    <source>
        <dbReference type="Proteomes" id="UP000799766"/>
    </source>
</evidence>
<dbReference type="PROSITE" id="PS51387">
    <property type="entry name" value="FAD_PCMH"/>
    <property type="match status" value="1"/>
</dbReference>
<evidence type="ECO:0000256" key="3">
    <source>
        <dbReference type="SAM" id="SignalP"/>
    </source>
</evidence>
<dbReference type="SUPFAM" id="SSF56176">
    <property type="entry name" value="FAD-binding/transporter-associated domain-like"/>
    <property type="match status" value="1"/>
</dbReference>
<dbReference type="InterPro" id="IPR012951">
    <property type="entry name" value="BBE"/>
</dbReference>
<feature type="signal peptide" evidence="3">
    <location>
        <begin position="1"/>
        <end position="21"/>
    </location>
</feature>
<dbReference type="PANTHER" id="PTHR13878:SF91">
    <property type="entry name" value="FAD BINDING DOMAIN PROTEIN (AFU_ORTHOLOGUE AFUA_6G12070)-RELATED"/>
    <property type="match status" value="1"/>
</dbReference>
<dbReference type="Pfam" id="PF01565">
    <property type="entry name" value="FAD_binding_4"/>
    <property type="match status" value="1"/>
</dbReference>
<protein>
    <submittedName>
        <fullName evidence="5">FAD binding domain protein</fullName>
    </submittedName>
</protein>
<dbReference type="Gene3D" id="3.30.465.10">
    <property type="match status" value="1"/>
</dbReference>
<evidence type="ECO:0000256" key="2">
    <source>
        <dbReference type="ARBA" id="ARBA00023002"/>
    </source>
</evidence>
<keyword evidence="2" id="KW-0560">Oxidoreductase</keyword>
<dbReference type="Pfam" id="PF08031">
    <property type="entry name" value="BBE"/>
    <property type="match status" value="1"/>
</dbReference>
<evidence type="ECO:0000313" key="5">
    <source>
        <dbReference type="EMBL" id="KAF2458352.1"/>
    </source>
</evidence>
<dbReference type="GO" id="GO:0071949">
    <property type="term" value="F:FAD binding"/>
    <property type="evidence" value="ECO:0007669"/>
    <property type="project" value="InterPro"/>
</dbReference>
<dbReference type="InterPro" id="IPR036318">
    <property type="entry name" value="FAD-bd_PCMH-like_sf"/>
</dbReference>
<proteinExistence type="inferred from homology"/>
<comment type="similarity">
    <text evidence="1">Belongs to the oxygen-dependent FAD-linked oxidoreductase family.</text>
</comment>
<evidence type="ECO:0000259" key="4">
    <source>
        <dbReference type="PROSITE" id="PS51387"/>
    </source>
</evidence>
<dbReference type="GO" id="GO:0016491">
    <property type="term" value="F:oxidoreductase activity"/>
    <property type="evidence" value="ECO:0007669"/>
    <property type="project" value="UniProtKB-KW"/>
</dbReference>
<dbReference type="InterPro" id="IPR050432">
    <property type="entry name" value="FAD-linked_Oxidoreductases_BP"/>
</dbReference>
<dbReference type="InterPro" id="IPR006094">
    <property type="entry name" value="Oxid_FAD_bind_N"/>
</dbReference>
<dbReference type="Gene3D" id="3.40.462.20">
    <property type="match status" value="1"/>
</dbReference>